<dbReference type="InterPro" id="IPR029032">
    <property type="entry name" value="AhpD-like"/>
</dbReference>
<dbReference type="SUPFAM" id="SSF69118">
    <property type="entry name" value="AhpD-like"/>
    <property type="match status" value="1"/>
</dbReference>
<comment type="caution">
    <text evidence="2">The sequence shown here is derived from an EMBL/GenBank/DDBJ whole genome shotgun (WGS) entry which is preliminary data.</text>
</comment>
<dbReference type="Gene3D" id="1.20.1290.10">
    <property type="entry name" value="AhpD-like"/>
    <property type="match status" value="1"/>
</dbReference>
<evidence type="ECO:0000313" key="2">
    <source>
        <dbReference type="EMBL" id="OQS43653.1"/>
    </source>
</evidence>
<dbReference type="InterPro" id="IPR004675">
    <property type="entry name" value="AhpD_core"/>
</dbReference>
<name>A0A1W0D9M5_9NEIS</name>
<dbReference type="GO" id="GO:0051920">
    <property type="term" value="F:peroxiredoxin activity"/>
    <property type="evidence" value="ECO:0007669"/>
    <property type="project" value="InterPro"/>
</dbReference>
<dbReference type="Pfam" id="PF02627">
    <property type="entry name" value="CMD"/>
    <property type="match status" value="1"/>
</dbReference>
<feature type="domain" description="Carboxymuconolactone decarboxylase-like" evidence="1">
    <location>
        <begin position="41"/>
        <end position="115"/>
    </location>
</feature>
<protein>
    <submittedName>
        <fullName evidence="2">Alkylhydroperoxidase</fullName>
    </submittedName>
</protein>
<keyword evidence="2" id="KW-0560">Oxidoreductase</keyword>
<organism evidence="2 3">
    <name type="scientific">Chromobacterium haemolyticum</name>
    <dbReference type="NCBI Taxonomy" id="394935"/>
    <lineage>
        <taxon>Bacteria</taxon>
        <taxon>Pseudomonadati</taxon>
        <taxon>Pseudomonadota</taxon>
        <taxon>Betaproteobacteria</taxon>
        <taxon>Neisseriales</taxon>
        <taxon>Chromobacteriaceae</taxon>
        <taxon>Chromobacterium</taxon>
    </lineage>
</organism>
<evidence type="ECO:0000313" key="3">
    <source>
        <dbReference type="Proteomes" id="UP000192721"/>
    </source>
</evidence>
<sequence length="177" mass="18222">MSRIPTVNRNQASPELGATLDAVKAKLGMVPNLFSTFAQSPAVLNAYLGFSEALAKGRLSARQREVIALAAAQANACQYCLSAHTLMSKGAGLSETDIQAARAGQAADAQTDAIARLTVQIVGQRGVVSDQDLAAARAAGIDDGLLVEVIAAVALNTLTNYANLVAGTEIDFPVVAL</sequence>
<gene>
    <name evidence="2" type="ORF">B0T45_02775</name>
</gene>
<dbReference type="PANTHER" id="PTHR35446">
    <property type="entry name" value="SI:CH211-175M2.5"/>
    <property type="match status" value="1"/>
</dbReference>
<dbReference type="EMBL" id="MUKV01000002">
    <property type="protein sequence ID" value="OQS43653.1"/>
    <property type="molecule type" value="Genomic_DNA"/>
</dbReference>
<dbReference type="PANTHER" id="PTHR35446:SF3">
    <property type="entry name" value="CMD DOMAIN-CONTAINING PROTEIN"/>
    <property type="match status" value="1"/>
</dbReference>
<keyword evidence="2" id="KW-0575">Peroxidase</keyword>
<evidence type="ECO:0000259" key="1">
    <source>
        <dbReference type="Pfam" id="PF02627"/>
    </source>
</evidence>
<dbReference type="InterPro" id="IPR003779">
    <property type="entry name" value="CMD-like"/>
</dbReference>
<dbReference type="NCBIfam" id="TIGR00778">
    <property type="entry name" value="ahpD_dom"/>
    <property type="match status" value="1"/>
</dbReference>
<dbReference type="AlphaFoldDB" id="A0A1W0D9M5"/>
<reference evidence="2 3" key="1">
    <citation type="submission" date="2017-02" db="EMBL/GenBank/DDBJ databases">
        <title>Chromobacterium haemolyticum H5244.</title>
        <authorList>
            <person name="Gulvik C.A."/>
        </authorList>
    </citation>
    <scope>NUCLEOTIDE SEQUENCE [LARGE SCALE GENOMIC DNA]</scope>
    <source>
        <strain evidence="2 3">H5244</strain>
    </source>
</reference>
<proteinExistence type="predicted"/>
<accession>A0A1W0D9M5</accession>
<dbReference type="Proteomes" id="UP000192721">
    <property type="component" value="Unassembled WGS sequence"/>
</dbReference>
<dbReference type="RefSeq" id="WP_081554488.1">
    <property type="nucleotide sequence ID" value="NZ_MUKV01000002.1"/>
</dbReference>